<dbReference type="EMBL" id="CP023777">
    <property type="protein sequence ID" value="ATL46884.1"/>
    <property type="molecule type" value="Genomic_DNA"/>
</dbReference>
<evidence type="ECO:0000313" key="3">
    <source>
        <dbReference type="EMBL" id="ATL46884.1"/>
    </source>
</evidence>
<keyword evidence="1 3" id="KW-0378">Hydrolase</keyword>
<dbReference type="PANTHER" id="PTHR43794:SF11">
    <property type="entry name" value="AMIDOHYDROLASE-RELATED DOMAIN-CONTAINING PROTEIN"/>
    <property type="match status" value="1"/>
</dbReference>
<proteinExistence type="predicted"/>
<reference evidence="3 4" key="1">
    <citation type="submission" date="2017-10" db="EMBL/GenBank/DDBJ databases">
        <title>Paenichitinophaga pekingensis gen. nov., sp. nov., isolated from activated sludge.</title>
        <authorList>
            <person name="Jin D."/>
            <person name="Kong X."/>
            <person name="Deng Y."/>
            <person name="Bai Z."/>
        </authorList>
    </citation>
    <scope>NUCLEOTIDE SEQUENCE [LARGE SCALE GENOMIC DNA]</scope>
    <source>
        <strain evidence="3 4">13</strain>
    </source>
</reference>
<protein>
    <submittedName>
        <fullName evidence="3">Amidohydrolase</fullName>
    </submittedName>
</protein>
<sequence length="374" mass="41533">MKILGEDIFDGTRFLGDNQVLITDSEGVVKALVPLSEAGEDVFKVNGILCPGFVNTHCHLELSHMEGLVPKGTGLPKFLQTVMEQRQFDLDTIMSAMRRAEQSMAKAGIVAVGDISNNPVSVDVKKNSRLYFHTFVESMGFVDASAQARYDYASGVVKDFSEAGLPVSMAPHAPYSVSATLFQLIANRSERLLTIHNQESQAENDLYLDKSGAFLDFYQHFNIPIDSFVASGKRSLESYLRYFEHKNLLLVHNTFTSGEDVLFARQSLLNLYWCLCINANLYIESALPPVELLRKNNCTITLGTDSLASNDQLSIWAEILNLRKHFPAIPLAEILQWATINGAKALGIEQQFGSFEVGKRPGVISISEHIQRII</sequence>
<dbReference type="AlphaFoldDB" id="A0A291QSQ9"/>
<dbReference type="InterPro" id="IPR050287">
    <property type="entry name" value="MTA/SAH_deaminase"/>
</dbReference>
<dbReference type="InterPro" id="IPR032466">
    <property type="entry name" value="Metal_Hydrolase"/>
</dbReference>
<keyword evidence="4" id="KW-1185">Reference proteome</keyword>
<dbReference type="InterPro" id="IPR006680">
    <property type="entry name" value="Amidohydro-rel"/>
</dbReference>
<accession>A0A291QSQ9</accession>
<dbReference type="SUPFAM" id="SSF51556">
    <property type="entry name" value="Metallo-dependent hydrolases"/>
    <property type="match status" value="1"/>
</dbReference>
<dbReference type="Gene3D" id="3.20.20.140">
    <property type="entry name" value="Metal-dependent hydrolases"/>
    <property type="match status" value="1"/>
</dbReference>
<dbReference type="KEGG" id="cbae:COR50_06640"/>
<gene>
    <name evidence="3" type="ORF">COR50_06640</name>
</gene>
<organism evidence="3 4">
    <name type="scientific">Chitinophaga caeni</name>
    <dbReference type="NCBI Taxonomy" id="2029983"/>
    <lineage>
        <taxon>Bacteria</taxon>
        <taxon>Pseudomonadati</taxon>
        <taxon>Bacteroidota</taxon>
        <taxon>Chitinophagia</taxon>
        <taxon>Chitinophagales</taxon>
        <taxon>Chitinophagaceae</taxon>
        <taxon>Chitinophaga</taxon>
    </lineage>
</organism>
<dbReference type="GO" id="GO:0016787">
    <property type="term" value="F:hydrolase activity"/>
    <property type="evidence" value="ECO:0007669"/>
    <property type="project" value="UniProtKB-KW"/>
</dbReference>
<dbReference type="RefSeq" id="WP_098193270.1">
    <property type="nucleotide sequence ID" value="NZ_CP023777.1"/>
</dbReference>
<evidence type="ECO:0000256" key="1">
    <source>
        <dbReference type="ARBA" id="ARBA00022801"/>
    </source>
</evidence>
<evidence type="ECO:0000259" key="2">
    <source>
        <dbReference type="Pfam" id="PF01979"/>
    </source>
</evidence>
<dbReference type="OrthoDB" id="9807210at2"/>
<dbReference type="Proteomes" id="UP000220133">
    <property type="component" value="Chromosome"/>
</dbReference>
<name>A0A291QSQ9_9BACT</name>
<feature type="domain" description="Amidohydrolase-related" evidence="2">
    <location>
        <begin position="48"/>
        <end position="366"/>
    </location>
</feature>
<dbReference type="PANTHER" id="PTHR43794">
    <property type="entry name" value="AMINOHYDROLASE SSNA-RELATED"/>
    <property type="match status" value="1"/>
</dbReference>
<dbReference type="Pfam" id="PF01979">
    <property type="entry name" value="Amidohydro_1"/>
    <property type="match status" value="1"/>
</dbReference>
<evidence type="ECO:0000313" key="4">
    <source>
        <dbReference type="Proteomes" id="UP000220133"/>
    </source>
</evidence>